<dbReference type="InterPro" id="IPR000160">
    <property type="entry name" value="GGDEF_dom"/>
</dbReference>
<dbReference type="Pfam" id="PF00072">
    <property type="entry name" value="Response_reg"/>
    <property type="match status" value="1"/>
</dbReference>
<dbReference type="SMART" id="SM00342">
    <property type="entry name" value="HTH_ARAC"/>
    <property type="match status" value="1"/>
</dbReference>
<keyword evidence="13" id="KW-1185">Reference proteome</keyword>
<keyword evidence="3 8" id="KW-0597">Phosphoprotein</keyword>
<feature type="domain" description="GGDEF" evidence="11">
    <location>
        <begin position="182"/>
        <end position="297"/>
    </location>
</feature>
<dbReference type="CDD" id="cd17536">
    <property type="entry name" value="REC_YesN-like"/>
    <property type="match status" value="1"/>
</dbReference>
<feature type="domain" description="Response regulatory" evidence="10">
    <location>
        <begin position="7"/>
        <end position="124"/>
    </location>
</feature>
<evidence type="ECO:0000256" key="3">
    <source>
        <dbReference type="ARBA" id="ARBA00022553"/>
    </source>
</evidence>
<dbReference type="InterPro" id="IPR001789">
    <property type="entry name" value="Sig_transdc_resp-reg_receiver"/>
</dbReference>
<comment type="caution">
    <text evidence="12">The sequence shown here is derived from an EMBL/GenBank/DDBJ whole genome shotgun (WGS) entry which is preliminary data.</text>
</comment>
<evidence type="ECO:0000313" key="12">
    <source>
        <dbReference type="EMBL" id="MCR8632541.1"/>
    </source>
</evidence>
<keyword evidence="5" id="KW-0805">Transcription regulation</keyword>
<dbReference type="Pfam" id="PF12833">
    <property type="entry name" value="HTH_18"/>
    <property type="match status" value="1"/>
</dbReference>
<dbReference type="Gene3D" id="3.40.50.2300">
    <property type="match status" value="1"/>
</dbReference>
<comment type="subcellular location">
    <subcellularLocation>
        <location evidence="1">Cytoplasm</location>
    </subcellularLocation>
</comment>
<dbReference type="RefSeq" id="WP_258214130.1">
    <property type="nucleotide sequence ID" value="NZ_JANQBD010000010.1"/>
</dbReference>
<dbReference type="Gene3D" id="1.10.10.60">
    <property type="entry name" value="Homeodomain-like"/>
    <property type="match status" value="2"/>
</dbReference>
<proteinExistence type="predicted"/>
<dbReference type="Proteomes" id="UP001300012">
    <property type="component" value="Unassembled WGS sequence"/>
</dbReference>
<gene>
    <name evidence="12" type="ORF">NV381_15150</name>
</gene>
<evidence type="ECO:0000313" key="13">
    <source>
        <dbReference type="Proteomes" id="UP001300012"/>
    </source>
</evidence>
<reference evidence="12 13" key="1">
    <citation type="submission" date="2022-08" db="EMBL/GenBank/DDBJ databases">
        <title>Paenibacillus endoradicis sp. nov., Paenibacillus radicibacter sp. nov and Paenibacillus pararadicis sp. nov., three cold-adapted plant growth-promoting bacteria isolated from root of Larix gmelinii in Great Khingan.</title>
        <authorList>
            <person name="Xue H."/>
        </authorList>
    </citation>
    <scope>NUCLEOTIDE SEQUENCE [LARGE SCALE GENOMIC DNA]</scope>
    <source>
        <strain evidence="12 13">N5-1-1-5</strain>
    </source>
</reference>
<keyword evidence="6" id="KW-0238">DNA-binding</keyword>
<keyword evidence="4" id="KW-0902">Two-component regulatory system</keyword>
<dbReference type="PANTHER" id="PTHR42713">
    <property type="entry name" value="HISTIDINE KINASE-RELATED"/>
    <property type="match status" value="1"/>
</dbReference>
<evidence type="ECO:0000256" key="5">
    <source>
        <dbReference type="ARBA" id="ARBA00023015"/>
    </source>
</evidence>
<keyword evidence="7" id="KW-0804">Transcription</keyword>
<organism evidence="12 13">
    <name type="scientific">Paenibacillus radicis</name>
    <name type="common">ex Xue et al. 2023</name>
    <dbReference type="NCBI Taxonomy" id="2972489"/>
    <lineage>
        <taxon>Bacteria</taxon>
        <taxon>Bacillati</taxon>
        <taxon>Bacillota</taxon>
        <taxon>Bacilli</taxon>
        <taxon>Bacillales</taxon>
        <taxon>Paenibacillaceae</taxon>
        <taxon>Paenibacillus</taxon>
    </lineage>
</organism>
<evidence type="ECO:0000256" key="6">
    <source>
        <dbReference type="ARBA" id="ARBA00023125"/>
    </source>
</evidence>
<protein>
    <submittedName>
        <fullName evidence="12">Response regulator</fullName>
    </submittedName>
</protein>
<feature type="domain" description="HTH araC/xylS-type" evidence="9">
    <location>
        <begin position="417"/>
        <end position="519"/>
    </location>
</feature>
<evidence type="ECO:0000259" key="10">
    <source>
        <dbReference type="PROSITE" id="PS50110"/>
    </source>
</evidence>
<evidence type="ECO:0000256" key="7">
    <source>
        <dbReference type="ARBA" id="ARBA00023163"/>
    </source>
</evidence>
<evidence type="ECO:0000259" key="9">
    <source>
        <dbReference type="PROSITE" id="PS01124"/>
    </source>
</evidence>
<dbReference type="InterPro" id="IPR009057">
    <property type="entry name" value="Homeodomain-like_sf"/>
</dbReference>
<accession>A0ABT1YH77</accession>
<dbReference type="SUPFAM" id="SSF52172">
    <property type="entry name" value="CheY-like"/>
    <property type="match status" value="1"/>
</dbReference>
<sequence>MIDPSYKVFVVDDERIIREGIAKLIDWDRLGLDFTGCAPDGLSAYEQMLDIRPDIIITDVKMPRMDGLELIQQTMKLLPDAKFVVLSGHGEFEFASKAMQHGVKHYLLKPCDEMDITHVLQQVISELDEQRNKISFYQLMENQLAEALPKVKEQLLRDCLLNRTFFKHEMEHYKKILHIQDEKVRLILFQLEAAFEFVELYALKNISEELIKTRNVMLSTIVGDKFIILIEDMELQEMVNMTSKIKEEFESKYKVDLTLSISNPCTFEDIPKIYHDAQQYLKYRFYLGESSIITSEEVDLELSSTATEIVNLNYNNIVMAIKIGNTEDLKDELAYFFDKLREFRCEINMAISYCIELITTIVRQTMPDKINENIPKIVPILQMKTLEEIHRYIFGVSHVITKENYEVYSQKNRMLVHSMVQHIQENLGNEELSLQWLAKHYFYMNVDYLGKLFRKEMNEKFSQYVTRVRIEWAKELMTKFNNYKVYEIAEQTGFGRDSQYFSNLFKKYTGYTPVEYKTMIKHDTHY</sequence>
<dbReference type="PROSITE" id="PS50110">
    <property type="entry name" value="RESPONSE_REGULATORY"/>
    <property type="match status" value="1"/>
</dbReference>
<evidence type="ECO:0000256" key="2">
    <source>
        <dbReference type="ARBA" id="ARBA00022490"/>
    </source>
</evidence>
<feature type="modified residue" description="4-aspartylphosphate" evidence="8">
    <location>
        <position position="59"/>
    </location>
</feature>
<dbReference type="InterPro" id="IPR018060">
    <property type="entry name" value="HTH_AraC"/>
</dbReference>
<name>A0ABT1YH77_9BACL</name>
<dbReference type="SMART" id="SM00448">
    <property type="entry name" value="REC"/>
    <property type="match status" value="1"/>
</dbReference>
<dbReference type="EMBL" id="JANQBD010000010">
    <property type="protein sequence ID" value="MCR8632541.1"/>
    <property type="molecule type" value="Genomic_DNA"/>
</dbReference>
<evidence type="ECO:0000259" key="11">
    <source>
        <dbReference type="PROSITE" id="PS50887"/>
    </source>
</evidence>
<dbReference type="InterPro" id="IPR011006">
    <property type="entry name" value="CheY-like_superfamily"/>
</dbReference>
<keyword evidence="2" id="KW-0963">Cytoplasm</keyword>
<dbReference type="SUPFAM" id="SSF46689">
    <property type="entry name" value="Homeodomain-like"/>
    <property type="match status" value="1"/>
</dbReference>
<dbReference type="PANTHER" id="PTHR42713:SF3">
    <property type="entry name" value="TRANSCRIPTIONAL REGULATORY PROTEIN HPTR"/>
    <property type="match status" value="1"/>
</dbReference>
<evidence type="ECO:0000256" key="8">
    <source>
        <dbReference type="PROSITE-ProRule" id="PRU00169"/>
    </source>
</evidence>
<dbReference type="PROSITE" id="PS50887">
    <property type="entry name" value="GGDEF"/>
    <property type="match status" value="1"/>
</dbReference>
<evidence type="ECO:0000256" key="4">
    <source>
        <dbReference type="ARBA" id="ARBA00023012"/>
    </source>
</evidence>
<dbReference type="InterPro" id="IPR051552">
    <property type="entry name" value="HptR"/>
</dbReference>
<evidence type="ECO:0000256" key="1">
    <source>
        <dbReference type="ARBA" id="ARBA00004496"/>
    </source>
</evidence>
<dbReference type="PROSITE" id="PS01124">
    <property type="entry name" value="HTH_ARAC_FAMILY_2"/>
    <property type="match status" value="1"/>
</dbReference>